<dbReference type="GO" id="GO:0015977">
    <property type="term" value="P:carbon fixation"/>
    <property type="evidence" value="ECO:0007669"/>
    <property type="project" value="UniProtKB-UniRule"/>
</dbReference>
<dbReference type="eggNOG" id="ENOG502Z7IG">
    <property type="taxonomic scope" value="Bacteria"/>
</dbReference>
<keyword evidence="4 6" id="KW-0120">Carbon dioxide fixation</keyword>
<accession>B7JYJ8</accession>
<dbReference type="GO" id="GO:0015979">
    <property type="term" value="P:photosynthesis"/>
    <property type="evidence" value="ECO:0007669"/>
    <property type="project" value="UniProtKB-KW"/>
</dbReference>
<dbReference type="Pfam" id="PF18087">
    <property type="entry name" value="RuBisCo_chap_C"/>
    <property type="match status" value="1"/>
</dbReference>
<dbReference type="InterPro" id="IPR041358">
    <property type="entry name" value="Raf1_N"/>
</dbReference>
<evidence type="ECO:0000259" key="7">
    <source>
        <dbReference type="Pfam" id="PF18087"/>
    </source>
</evidence>
<comment type="function">
    <text evidence="6">A major RuBisCO chaperone. Acts after GroEL-GroES chaperonin to fold and/or assemble the large subunit of RuBisCO (ccbL, rbcL). Cooperates with RbcX in RbcL folding, plays the major role in assembly of dimers into RbcL(8)-Raf1(8) intermediate complexes. RbcS replaces Raf1, leading to holoenzyme formation.</text>
</comment>
<evidence type="ECO:0000256" key="4">
    <source>
        <dbReference type="ARBA" id="ARBA00023300"/>
    </source>
</evidence>
<dbReference type="Pfam" id="PF18579">
    <property type="entry name" value="Raf1_HTH"/>
    <property type="match status" value="1"/>
</dbReference>
<proteinExistence type="inferred from homology"/>
<evidence type="ECO:0000313" key="11">
    <source>
        <dbReference type="Proteomes" id="UP000008204"/>
    </source>
</evidence>
<dbReference type="PANTHER" id="PTHR35299:SF6">
    <property type="entry name" value="RUBISCO ACCUMULATION FACTOR 1"/>
    <property type="match status" value="1"/>
</dbReference>
<protein>
    <recommendedName>
        <fullName evidence="5 6">RuBisCO accumulation factor 1</fullName>
    </recommendedName>
</protein>
<feature type="region of interest" description="C-terminal beta-sheet" evidence="6">
    <location>
        <begin position="214"/>
        <end position="340"/>
    </location>
</feature>
<reference evidence="11" key="1">
    <citation type="journal article" date="2011" name="MBio">
        <title>Novel metabolic attributes of the genus Cyanothece, comprising a group of unicellular nitrogen-fixing Cyanobacteria.</title>
        <authorList>
            <person name="Bandyopadhyay A."/>
            <person name="Elvitigala T."/>
            <person name="Welsh E."/>
            <person name="Stockel J."/>
            <person name="Liberton M."/>
            <person name="Min H."/>
            <person name="Sherman L.A."/>
            <person name="Pakrasi H.B."/>
        </authorList>
    </citation>
    <scope>NUCLEOTIDE SEQUENCE [LARGE SCALE GENOMIC DNA]</scope>
    <source>
        <strain evidence="11">PCC 8801</strain>
    </source>
</reference>
<feature type="domain" description="Rubisco accumulation factor 1 C-terminal" evidence="7">
    <location>
        <begin position="202"/>
        <end position="339"/>
    </location>
</feature>
<evidence type="ECO:0000259" key="8">
    <source>
        <dbReference type="Pfam" id="PF18578"/>
    </source>
</evidence>
<dbReference type="OrthoDB" id="420612at2"/>
<dbReference type="GO" id="GO:0005737">
    <property type="term" value="C:cytoplasm"/>
    <property type="evidence" value="ECO:0007669"/>
    <property type="project" value="UniProtKB-SubCell"/>
</dbReference>
<dbReference type="GO" id="GO:0110102">
    <property type="term" value="P:ribulose bisphosphate carboxylase complex assembly"/>
    <property type="evidence" value="ECO:0007669"/>
    <property type="project" value="UniProtKB-UniRule"/>
</dbReference>
<evidence type="ECO:0000256" key="5">
    <source>
        <dbReference type="ARBA" id="ARBA00023859"/>
    </source>
</evidence>
<organism evidence="10 11">
    <name type="scientific">Rippkaea orientalis (strain PCC 8801 / RF-1)</name>
    <name type="common">Cyanothece sp. (strain PCC 8801)</name>
    <dbReference type="NCBI Taxonomy" id="41431"/>
    <lineage>
        <taxon>Bacteria</taxon>
        <taxon>Bacillati</taxon>
        <taxon>Cyanobacteriota</taxon>
        <taxon>Cyanophyceae</taxon>
        <taxon>Oscillatoriophycideae</taxon>
        <taxon>Chroococcales</taxon>
        <taxon>Aphanothecaceae</taxon>
        <taxon>Rippkaea</taxon>
        <taxon>Rippkaea orientalis</taxon>
    </lineage>
</organism>
<dbReference type="Pfam" id="PF18578">
    <property type="entry name" value="Raf1_N"/>
    <property type="match status" value="1"/>
</dbReference>
<comment type="subcellular location">
    <subcellularLocation>
        <location evidence="6">Cytoplasm</location>
    </subcellularLocation>
</comment>
<evidence type="ECO:0000256" key="6">
    <source>
        <dbReference type="HAMAP-Rule" id="MF_00856"/>
    </source>
</evidence>
<keyword evidence="1 6" id="KW-0963">Cytoplasm</keyword>
<keyword evidence="2 6" id="KW-0602">Photosynthesis</keyword>
<evidence type="ECO:0000313" key="10">
    <source>
        <dbReference type="EMBL" id="ACK64868.1"/>
    </source>
</evidence>
<dbReference type="InterPro" id="IPR037494">
    <property type="entry name" value="RAF1"/>
</dbReference>
<dbReference type="HOGENOM" id="CLU_766477_0_0_3"/>
<feature type="domain" description="Rubisco accumulation factor 1 alpha-helical" evidence="8">
    <location>
        <begin position="83"/>
        <end position="188"/>
    </location>
</feature>
<feature type="domain" description="Rubisco accumulation factor 1 helix turn helix" evidence="9">
    <location>
        <begin position="12"/>
        <end position="71"/>
    </location>
</feature>
<dbReference type="STRING" id="41431.PCC8801_0786"/>
<evidence type="ECO:0000256" key="1">
    <source>
        <dbReference type="ARBA" id="ARBA00022490"/>
    </source>
</evidence>
<comment type="similarity">
    <text evidence="6">Belongs to the RAF family.</text>
</comment>
<keyword evidence="3 6" id="KW-0143">Chaperone</keyword>
<dbReference type="InterPro" id="IPR046382">
    <property type="entry name" value="Raf1_cyn"/>
</dbReference>
<dbReference type="KEGG" id="cyp:PCC8801_0786"/>
<feature type="region of interest" description="N-terminal alpha-helix" evidence="6">
    <location>
        <begin position="9"/>
        <end position="190"/>
    </location>
</feature>
<evidence type="ECO:0000256" key="2">
    <source>
        <dbReference type="ARBA" id="ARBA00022531"/>
    </source>
</evidence>
<keyword evidence="11" id="KW-1185">Reference proteome</keyword>
<dbReference type="PANTHER" id="PTHR35299">
    <property type="entry name" value="RUBISCO ACCUMULATION FACTOR 1"/>
    <property type="match status" value="1"/>
</dbReference>
<evidence type="ECO:0000259" key="9">
    <source>
        <dbReference type="Pfam" id="PF18579"/>
    </source>
</evidence>
<name>B7JYJ8_RIPO1</name>
<dbReference type="Proteomes" id="UP000008204">
    <property type="component" value="Chromosome"/>
</dbReference>
<dbReference type="HAMAP" id="MF_00856">
    <property type="entry name" value="Raf1"/>
    <property type="match status" value="1"/>
</dbReference>
<dbReference type="EMBL" id="CP001287">
    <property type="protein sequence ID" value="ACK64868.1"/>
    <property type="molecule type" value="Genomic_DNA"/>
</dbReference>
<comment type="domain">
    <text evidence="6">Has 3 domains, the N-terminal alpha-helical domain, an extended flexible linker and the C-terminal beta-sheet domain. The 2 C-terminal beta-sheet domains are swapped and pack against each other to form the dimer interface.</text>
</comment>
<dbReference type="AlphaFoldDB" id="B7JYJ8"/>
<dbReference type="InterPro" id="IPR040781">
    <property type="entry name" value="Raf1_HTH"/>
</dbReference>
<sequence length="354" mass="39847">MNEHPQLSPEQANQLLRSLLEKQGSWVDWGQACYQLQQAGYNGQSIFEQTGFQSSQQNLIIVASQVYESLVNTGVAEEVLSYYRGPKSDVLYELRILNQDQRAIVAELAKEKTLEATEAKEVAKTFQAFNRLSQVPEAFTNHPGDAMAHQCWKQARQKKDLQDRTRLIAKGLKFAHSATARSAIEKLLMDFTVVPARSAPLLPLYRLEQESDISRIIAVVGSLPLSQNDLNRVENLVGVDPFNVVSYSGTGSLVSLPGWQAILKADDPVAILCSSDRLPKSIPGPTETVLVVVDRSLQNWDVNSYFLVEENEELMFKWFEEDPNTTLLGQIIIVVRPKKIFDENNILEPWQMDD</sequence>
<dbReference type="InterPro" id="IPR040858">
    <property type="entry name" value="Raf1_C"/>
</dbReference>
<gene>
    <name evidence="6" type="primary">raf1</name>
    <name evidence="10" type="ordered locus">PCC8801_0786</name>
</gene>
<evidence type="ECO:0000256" key="3">
    <source>
        <dbReference type="ARBA" id="ARBA00023186"/>
    </source>
</evidence>
<dbReference type="RefSeq" id="WP_012594144.1">
    <property type="nucleotide sequence ID" value="NC_011726.1"/>
</dbReference>
<comment type="subunit">
    <text evidence="6">Homodimer. Forms an RbcL(8)-Raf1(8) complex. Forms complexes of many stoichiometries with RbcL with and without RbcS. RbcX and Raf1 can bind simultaneously to RbcL.</text>
</comment>